<protein>
    <recommendedName>
        <fullName evidence="3">Pathogenesis associated protein Cap20</fullName>
    </recommendedName>
</protein>
<evidence type="ECO:0000313" key="2">
    <source>
        <dbReference type="Proteomes" id="UP001321760"/>
    </source>
</evidence>
<reference evidence="1" key="1">
    <citation type="journal article" date="2023" name="Mol. Phylogenet. Evol.">
        <title>Genome-scale phylogeny and comparative genomics of the fungal order Sordariales.</title>
        <authorList>
            <person name="Hensen N."/>
            <person name="Bonometti L."/>
            <person name="Westerberg I."/>
            <person name="Brannstrom I.O."/>
            <person name="Guillou S."/>
            <person name="Cros-Aarteil S."/>
            <person name="Calhoun S."/>
            <person name="Haridas S."/>
            <person name="Kuo A."/>
            <person name="Mondo S."/>
            <person name="Pangilinan J."/>
            <person name="Riley R."/>
            <person name="LaButti K."/>
            <person name="Andreopoulos B."/>
            <person name="Lipzen A."/>
            <person name="Chen C."/>
            <person name="Yan M."/>
            <person name="Daum C."/>
            <person name="Ng V."/>
            <person name="Clum A."/>
            <person name="Steindorff A."/>
            <person name="Ohm R.A."/>
            <person name="Martin F."/>
            <person name="Silar P."/>
            <person name="Natvig D.O."/>
            <person name="Lalanne C."/>
            <person name="Gautier V."/>
            <person name="Ament-Velasquez S.L."/>
            <person name="Kruys A."/>
            <person name="Hutchinson M.I."/>
            <person name="Powell A.J."/>
            <person name="Barry K."/>
            <person name="Miller A.N."/>
            <person name="Grigoriev I.V."/>
            <person name="Debuchy R."/>
            <person name="Gladieux P."/>
            <person name="Hiltunen Thoren M."/>
            <person name="Johannesson H."/>
        </authorList>
    </citation>
    <scope>NUCLEOTIDE SEQUENCE</scope>
    <source>
        <strain evidence="1">PSN243</strain>
    </source>
</reference>
<reference evidence="1" key="2">
    <citation type="submission" date="2023-05" db="EMBL/GenBank/DDBJ databases">
        <authorList>
            <consortium name="Lawrence Berkeley National Laboratory"/>
            <person name="Steindorff A."/>
            <person name="Hensen N."/>
            <person name="Bonometti L."/>
            <person name="Westerberg I."/>
            <person name="Brannstrom I.O."/>
            <person name="Guillou S."/>
            <person name="Cros-Aarteil S."/>
            <person name="Calhoun S."/>
            <person name="Haridas S."/>
            <person name="Kuo A."/>
            <person name="Mondo S."/>
            <person name="Pangilinan J."/>
            <person name="Riley R."/>
            <person name="Labutti K."/>
            <person name="Andreopoulos B."/>
            <person name="Lipzen A."/>
            <person name="Chen C."/>
            <person name="Yanf M."/>
            <person name="Daum C."/>
            <person name="Ng V."/>
            <person name="Clum A."/>
            <person name="Ohm R."/>
            <person name="Martin F."/>
            <person name="Silar P."/>
            <person name="Natvig D."/>
            <person name="Lalanne C."/>
            <person name="Gautier V."/>
            <person name="Ament-Velasquez S.L."/>
            <person name="Kruys A."/>
            <person name="Hutchinson M.I."/>
            <person name="Powell A.J."/>
            <person name="Barry K."/>
            <person name="Miller A.N."/>
            <person name="Grigoriev I.V."/>
            <person name="Debuchy R."/>
            <person name="Gladieux P."/>
            <person name="Thoren M.H."/>
            <person name="Johannesson H."/>
        </authorList>
    </citation>
    <scope>NUCLEOTIDE SEQUENCE</scope>
    <source>
        <strain evidence="1">PSN243</strain>
    </source>
</reference>
<dbReference type="EMBL" id="MU865914">
    <property type="protein sequence ID" value="KAK4455782.1"/>
    <property type="molecule type" value="Genomic_DNA"/>
</dbReference>
<evidence type="ECO:0008006" key="3">
    <source>
        <dbReference type="Google" id="ProtNLM"/>
    </source>
</evidence>
<gene>
    <name evidence="1" type="ORF">QBC34DRAFT_420517</name>
</gene>
<dbReference type="AlphaFoldDB" id="A0AAV9H7R3"/>
<proteinExistence type="predicted"/>
<comment type="caution">
    <text evidence="1">The sequence shown here is derived from an EMBL/GenBank/DDBJ whole genome shotgun (WGS) entry which is preliminary data.</text>
</comment>
<dbReference type="Proteomes" id="UP001321760">
    <property type="component" value="Unassembled WGS sequence"/>
</dbReference>
<evidence type="ECO:0000313" key="1">
    <source>
        <dbReference type="EMBL" id="KAK4455782.1"/>
    </source>
</evidence>
<keyword evidence="2" id="KW-1185">Reference proteome</keyword>
<dbReference type="Pfam" id="PF17316">
    <property type="entry name" value="Perilipin_2"/>
    <property type="match status" value="1"/>
</dbReference>
<accession>A0AAV9H7R3</accession>
<organism evidence="1 2">
    <name type="scientific">Podospora aff. communis PSN243</name>
    <dbReference type="NCBI Taxonomy" id="3040156"/>
    <lineage>
        <taxon>Eukaryota</taxon>
        <taxon>Fungi</taxon>
        <taxon>Dikarya</taxon>
        <taxon>Ascomycota</taxon>
        <taxon>Pezizomycotina</taxon>
        <taxon>Sordariomycetes</taxon>
        <taxon>Sordariomycetidae</taxon>
        <taxon>Sordariales</taxon>
        <taxon>Podosporaceae</taxon>
        <taxon>Podospora</taxon>
    </lineage>
</organism>
<name>A0AAV9H7R3_9PEZI</name>
<sequence length="189" mass="21207">MPHQTKRKMSNNMQVNGDVPHSAFIEHLLAYPMVNDSLSTFKSSPYGQRSIELGDSAFRTFAAPLLPYFSKPFQYVSPYVKKADDLGDKTLSKVDEKFPIVKKPTNEIFNDAKTIALFPLRVTQTGKEHVFNTYEVEFKKVDGRGVTSMGKAAITTALILTTETLTTLSTYLNNRGKEAKETFNEKANN</sequence>